<evidence type="ECO:0000256" key="2">
    <source>
        <dbReference type="ARBA" id="ARBA00023125"/>
    </source>
</evidence>
<name>A0A090ZL59_PAEMA</name>
<dbReference type="Gene3D" id="1.10.357.10">
    <property type="entry name" value="Tetracycline Repressor, domain 2"/>
    <property type="match status" value="1"/>
</dbReference>
<dbReference type="SUPFAM" id="SSF46689">
    <property type="entry name" value="Homeodomain-like"/>
    <property type="match status" value="1"/>
</dbReference>
<evidence type="ECO:0000313" key="9">
    <source>
        <dbReference type="Proteomes" id="UP000442469"/>
    </source>
</evidence>
<dbReference type="Proteomes" id="UP000442469">
    <property type="component" value="Unassembled WGS sequence"/>
</dbReference>
<dbReference type="EMBL" id="JMQA01000014">
    <property type="protein sequence ID" value="KFN11005.1"/>
    <property type="molecule type" value="Genomic_DNA"/>
</dbReference>
<keyword evidence="3" id="KW-0804">Transcription</keyword>
<dbReference type="InterPro" id="IPR009057">
    <property type="entry name" value="Homeodomain-like_sf"/>
</dbReference>
<feature type="DNA-binding region" description="H-T-H motif" evidence="4">
    <location>
        <begin position="38"/>
        <end position="57"/>
    </location>
</feature>
<dbReference type="EMBL" id="WNZZ01000016">
    <property type="protein sequence ID" value="MUG24603.1"/>
    <property type="molecule type" value="Genomic_DNA"/>
</dbReference>
<keyword evidence="1" id="KW-0805">Transcription regulation</keyword>
<accession>A0A090ZL59</accession>
<dbReference type="SUPFAM" id="SSF48498">
    <property type="entry name" value="Tetracyclin repressor-like, C-terminal domain"/>
    <property type="match status" value="1"/>
</dbReference>
<dbReference type="Pfam" id="PF00440">
    <property type="entry name" value="TetR_N"/>
    <property type="match status" value="1"/>
</dbReference>
<evidence type="ECO:0000256" key="1">
    <source>
        <dbReference type="ARBA" id="ARBA00023015"/>
    </source>
</evidence>
<keyword evidence="2 4" id="KW-0238">DNA-binding</keyword>
<dbReference type="RefSeq" id="WP_051985460.1">
    <property type="nucleotide sequence ID" value="NZ_BGML01000003.1"/>
</dbReference>
<gene>
    <name evidence="6" type="ORF">DJ90_5756</name>
    <name evidence="7" type="ORF">GNQ08_19725</name>
</gene>
<reference evidence="6 8" key="1">
    <citation type="submission" date="2014-04" db="EMBL/GenBank/DDBJ databases">
        <authorList>
            <person name="Bishop-Lilly K.A."/>
            <person name="Broomall S.M."/>
            <person name="Chain P.S."/>
            <person name="Chertkov O."/>
            <person name="Coyne S.R."/>
            <person name="Daligault H.E."/>
            <person name="Davenport K.W."/>
            <person name="Erkkila T."/>
            <person name="Frey K.G."/>
            <person name="Gibbons H.S."/>
            <person name="Gu W."/>
            <person name="Jaissle J."/>
            <person name="Johnson S.L."/>
            <person name="Koroleva G.I."/>
            <person name="Ladner J.T."/>
            <person name="Lo C.-C."/>
            <person name="Minogue T.D."/>
            <person name="Munk C."/>
            <person name="Palacios G.F."/>
            <person name="Redden C.L."/>
            <person name="Rosenzweig C.N."/>
            <person name="Scholz M.B."/>
            <person name="Teshima H."/>
            <person name="Xu Y."/>
        </authorList>
    </citation>
    <scope>NUCLEOTIDE SEQUENCE [LARGE SCALE GENOMIC DNA]</scope>
    <source>
        <strain evidence="6 8">8244</strain>
    </source>
</reference>
<dbReference type="PROSITE" id="PS50977">
    <property type="entry name" value="HTH_TETR_2"/>
    <property type="match status" value="1"/>
</dbReference>
<dbReference type="Proteomes" id="UP000029278">
    <property type="component" value="Unassembled WGS sequence"/>
</dbReference>
<dbReference type="PRINTS" id="PR00455">
    <property type="entry name" value="HTHTETR"/>
</dbReference>
<evidence type="ECO:0000256" key="3">
    <source>
        <dbReference type="ARBA" id="ARBA00023163"/>
    </source>
</evidence>
<dbReference type="OrthoDB" id="9796019at2"/>
<dbReference type="Pfam" id="PF16859">
    <property type="entry name" value="TetR_C_11"/>
    <property type="match status" value="1"/>
</dbReference>
<evidence type="ECO:0000259" key="5">
    <source>
        <dbReference type="PROSITE" id="PS50977"/>
    </source>
</evidence>
<dbReference type="PANTHER" id="PTHR30055:SF148">
    <property type="entry name" value="TETR-FAMILY TRANSCRIPTIONAL REGULATOR"/>
    <property type="match status" value="1"/>
</dbReference>
<protein>
    <submittedName>
        <fullName evidence="6">Bacterial regulatory s, tetR family protein</fullName>
    </submittedName>
    <submittedName>
        <fullName evidence="7">TetR family transcriptional regulator</fullName>
    </submittedName>
</protein>
<dbReference type="STRING" id="44252.DJ90_5756"/>
<reference evidence="7 9" key="2">
    <citation type="submission" date="2019-11" db="EMBL/GenBank/DDBJ databases">
        <title>Draft genome sequences of five Paenibacillus species of dairy origin.</title>
        <authorList>
            <person name="Olajide A.M."/>
            <person name="Chen S."/>
            <person name="Lapointe G."/>
        </authorList>
    </citation>
    <scope>NUCLEOTIDE SEQUENCE [LARGE SCALE GENOMIC DNA]</scope>
    <source>
        <strain evidence="7 9">3CT49</strain>
    </source>
</reference>
<dbReference type="InterPro" id="IPR036271">
    <property type="entry name" value="Tet_transcr_reg_TetR-rel_C_sf"/>
</dbReference>
<dbReference type="Gene3D" id="1.10.10.60">
    <property type="entry name" value="Homeodomain-like"/>
    <property type="match status" value="1"/>
</dbReference>
<dbReference type="GeneID" id="77007406"/>
<evidence type="ECO:0000313" key="8">
    <source>
        <dbReference type="Proteomes" id="UP000029278"/>
    </source>
</evidence>
<dbReference type="InterPro" id="IPR001647">
    <property type="entry name" value="HTH_TetR"/>
</dbReference>
<sequence length="198" mass="22078">MTARTNVSAGRPRSEASRNAILQATLELLEQSGYPSLTIDGVAAHAGVSKATIYRWWRDKKMLVLEAFLTLLSPRIDFDETASVRDNFIRQLKAMSDLFAQPLGRSMLSVIAGGEADSEVVRAFHTSYLLPKRNEAKRFIEAGIERGELLPGLDPEITLDLIFAPVYHRFIVHKQTPDETYIEGLVDTILKPLASNHT</sequence>
<dbReference type="GO" id="GO:0003700">
    <property type="term" value="F:DNA-binding transcription factor activity"/>
    <property type="evidence" value="ECO:0007669"/>
    <property type="project" value="TreeGrafter"/>
</dbReference>
<dbReference type="InterPro" id="IPR011075">
    <property type="entry name" value="TetR_C"/>
</dbReference>
<keyword evidence="8" id="KW-1185">Reference proteome</keyword>
<feature type="domain" description="HTH tetR-type" evidence="5">
    <location>
        <begin position="15"/>
        <end position="75"/>
    </location>
</feature>
<comment type="caution">
    <text evidence="6">The sequence shown here is derived from an EMBL/GenBank/DDBJ whole genome shotgun (WGS) entry which is preliminary data.</text>
</comment>
<dbReference type="PANTHER" id="PTHR30055">
    <property type="entry name" value="HTH-TYPE TRANSCRIPTIONAL REGULATOR RUTR"/>
    <property type="match status" value="1"/>
</dbReference>
<dbReference type="GO" id="GO:0000976">
    <property type="term" value="F:transcription cis-regulatory region binding"/>
    <property type="evidence" value="ECO:0007669"/>
    <property type="project" value="TreeGrafter"/>
</dbReference>
<evidence type="ECO:0000313" key="6">
    <source>
        <dbReference type="EMBL" id="KFN11005.1"/>
    </source>
</evidence>
<proteinExistence type="predicted"/>
<dbReference type="AlphaFoldDB" id="A0A090ZL59"/>
<evidence type="ECO:0000256" key="4">
    <source>
        <dbReference type="PROSITE-ProRule" id="PRU00335"/>
    </source>
</evidence>
<organism evidence="6 8">
    <name type="scientific">Paenibacillus macerans</name>
    <name type="common">Bacillus macerans</name>
    <dbReference type="NCBI Taxonomy" id="44252"/>
    <lineage>
        <taxon>Bacteria</taxon>
        <taxon>Bacillati</taxon>
        <taxon>Bacillota</taxon>
        <taxon>Bacilli</taxon>
        <taxon>Bacillales</taxon>
        <taxon>Paenibacillaceae</taxon>
        <taxon>Paenibacillus</taxon>
    </lineage>
</organism>
<evidence type="ECO:0000313" key="7">
    <source>
        <dbReference type="EMBL" id="MUG24603.1"/>
    </source>
</evidence>
<dbReference type="PATRIC" id="fig|44252.3.peg.1014"/>
<dbReference type="HOGENOM" id="CLU_069356_25_6_9"/>
<dbReference type="InterPro" id="IPR050109">
    <property type="entry name" value="HTH-type_TetR-like_transc_reg"/>
</dbReference>